<dbReference type="HOGENOM" id="CLU_1087136_0_0_1"/>
<evidence type="ECO:0000313" key="4">
    <source>
        <dbReference type="Proteomes" id="UP000015104"/>
    </source>
</evidence>
<reference evidence="3" key="2">
    <citation type="submission" date="2015-06" db="UniProtKB">
        <authorList>
            <consortium name="EnsemblMetazoa"/>
        </authorList>
    </citation>
    <scope>IDENTIFICATION</scope>
</reference>
<accession>T1KU89</accession>
<feature type="signal peptide" evidence="2">
    <location>
        <begin position="1"/>
        <end position="33"/>
    </location>
</feature>
<dbReference type="Proteomes" id="UP000015104">
    <property type="component" value="Unassembled WGS sequence"/>
</dbReference>
<feature type="chain" id="PRO_5004591857" evidence="2">
    <location>
        <begin position="34"/>
        <end position="256"/>
    </location>
</feature>
<reference evidence="4" key="1">
    <citation type="submission" date="2011-08" db="EMBL/GenBank/DDBJ databases">
        <authorList>
            <person name="Rombauts S."/>
        </authorList>
    </citation>
    <scope>NUCLEOTIDE SEQUENCE</scope>
    <source>
        <strain evidence="4">London</strain>
    </source>
</reference>
<proteinExistence type="predicted"/>
<sequence>MIQSVAKHNSVSPSSSVLLNALIFFMSVSMVHSNSPYKSDVTADEMRLTNSNLITDLVQYLKDASTFNERFRHSQCCPELGYYLNGQESRSASSLPSSSSPSLSALLFSGSSLMPTSSSSSASQPLGLDKRMGSEFLGKRVGSEFLGKRVGSEFLVETLSPLELSYNSNLEQSEVPPKRYSEFLGGPGKRVSEFLGGPGKRAPTYGYVSEQGKQTRPQSVYYLAKKLSEILRASNGPNLGPYRPGGSEFLGGPGRR</sequence>
<keyword evidence="2" id="KW-0732">Signal</keyword>
<feature type="region of interest" description="Disordered" evidence="1">
    <location>
        <begin position="233"/>
        <end position="256"/>
    </location>
</feature>
<name>T1KU89_TETUR</name>
<dbReference type="AlphaFoldDB" id="T1KU89"/>
<keyword evidence="4" id="KW-1185">Reference proteome</keyword>
<organism evidence="3 4">
    <name type="scientific">Tetranychus urticae</name>
    <name type="common">Two-spotted spider mite</name>
    <dbReference type="NCBI Taxonomy" id="32264"/>
    <lineage>
        <taxon>Eukaryota</taxon>
        <taxon>Metazoa</taxon>
        <taxon>Ecdysozoa</taxon>
        <taxon>Arthropoda</taxon>
        <taxon>Chelicerata</taxon>
        <taxon>Arachnida</taxon>
        <taxon>Acari</taxon>
        <taxon>Acariformes</taxon>
        <taxon>Trombidiformes</taxon>
        <taxon>Prostigmata</taxon>
        <taxon>Eleutherengona</taxon>
        <taxon>Raphignathae</taxon>
        <taxon>Tetranychoidea</taxon>
        <taxon>Tetranychidae</taxon>
        <taxon>Tetranychus</taxon>
    </lineage>
</organism>
<dbReference type="EnsemblMetazoa" id="tetur21g02550.1">
    <property type="protein sequence ID" value="tetur21g02550.1"/>
    <property type="gene ID" value="tetur21g02550"/>
</dbReference>
<evidence type="ECO:0000256" key="1">
    <source>
        <dbReference type="SAM" id="MobiDB-lite"/>
    </source>
</evidence>
<evidence type="ECO:0000313" key="3">
    <source>
        <dbReference type="EnsemblMetazoa" id="tetur21g02550.1"/>
    </source>
</evidence>
<protein>
    <submittedName>
        <fullName evidence="3">Uncharacterized protein</fullName>
    </submittedName>
</protein>
<evidence type="ECO:0000256" key="2">
    <source>
        <dbReference type="SAM" id="SignalP"/>
    </source>
</evidence>
<dbReference type="EMBL" id="CAEY01000550">
    <property type="status" value="NOT_ANNOTATED_CDS"/>
    <property type="molecule type" value="Genomic_DNA"/>
</dbReference>
<dbReference type="STRING" id="32264.T1KU89"/>